<accession>A0AAD2JIW6</accession>
<feature type="domain" description="Cyclin-like" evidence="4">
    <location>
        <begin position="55"/>
        <end position="144"/>
    </location>
</feature>
<proteinExistence type="inferred from homology"/>
<keyword evidence="1 2" id="KW-0195">Cyclin</keyword>
<comment type="similarity">
    <text evidence="2">Belongs to the cyclin family.</text>
</comment>
<dbReference type="AlphaFoldDB" id="A0AAD2JIW6"/>
<dbReference type="InterPro" id="IPR004367">
    <property type="entry name" value="Cyclin_C-dom"/>
</dbReference>
<dbReference type="CDD" id="cd20537">
    <property type="entry name" value="CYCLIN_CCNO-like_rpt2"/>
    <property type="match status" value="1"/>
</dbReference>
<dbReference type="InterPro" id="IPR006671">
    <property type="entry name" value="Cyclin_N"/>
</dbReference>
<dbReference type="SUPFAM" id="SSF47954">
    <property type="entry name" value="Cyclin-like"/>
    <property type="match status" value="1"/>
</dbReference>
<evidence type="ECO:0000259" key="4">
    <source>
        <dbReference type="SMART" id="SM00385"/>
    </source>
</evidence>
<evidence type="ECO:0000256" key="3">
    <source>
        <dbReference type="SAM" id="MobiDB-lite"/>
    </source>
</evidence>
<organism evidence="5 6">
    <name type="scientific">Cylindrotheca closterium</name>
    <dbReference type="NCBI Taxonomy" id="2856"/>
    <lineage>
        <taxon>Eukaryota</taxon>
        <taxon>Sar</taxon>
        <taxon>Stramenopiles</taxon>
        <taxon>Ochrophyta</taxon>
        <taxon>Bacillariophyta</taxon>
        <taxon>Bacillariophyceae</taxon>
        <taxon>Bacillariophycidae</taxon>
        <taxon>Bacillariales</taxon>
        <taxon>Bacillariaceae</taxon>
        <taxon>Cylindrotheca</taxon>
    </lineage>
</organism>
<evidence type="ECO:0000256" key="1">
    <source>
        <dbReference type="ARBA" id="ARBA00023127"/>
    </source>
</evidence>
<keyword evidence="6" id="KW-1185">Reference proteome</keyword>
<evidence type="ECO:0000313" key="6">
    <source>
        <dbReference type="Proteomes" id="UP001295423"/>
    </source>
</evidence>
<dbReference type="Pfam" id="PF00134">
    <property type="entry name" value="Cyclin_N"/>
    <property type="match status" value="1"/>
</dbReference>
<dbReference type="SMART" id="SM00385">
    <property type="entry name" value="CYCLIN"/>
    <property type="match status" value="1"/>
</dbReference>
<dbReference type="InterPro" id="IPR013763">
    <property type="entry name" value="Cyclin-like_dom"/>
</dbReference>
<dbReference type="EMBL" id="CAKOGP040001869">
    <property type="protein sequence ID" value="CAJ1954563.1"/>
    <property type="molecule type" value="Genomic_DNA"/>
</dbReference>
<dbReference type="Proteomes" id="UP001295423">
    <property type="component" value="Unassembled WGS sequence"/>
</dbReference>
<dbReference type="InterPro" id="IPR039361">
    <property type="entry name" value="Cyclin"/>
</dbReference>
<evidence type="ECO:0000313" key="5">
    <source>
        <dbReference type="EMBL" id="CAJ1954563.1"/>
    </source>
</evidence>
<dbReference type="Gene3D" id="1.10.472.10">
    <property type="entry name" value="Cyclin-like"/>
    <property type="match status" value="2"/>
</dbReference>
<evidence type="ECO:0000256" key="2">
    <source>
        <dbReference type="RuleBase" id="RU000383"/>
    </source>
</evidence>
<dbReference type="InterPro" id="IPR036915">
    <property type="entry name" value="Cyclin-like_sf"/>
</dbReference>
<feature type="compositionally biased region" description="Low complexity" evidence="3">
    <location>
        <begin position="265"/>
        <end position="276"/>
    </location>
</feature>
<reference evidence="5" key="1">
    <citation type="submission" date="2023-08" db="EMBL/GenBank/DDBJ databases">
        <authorList>
            <person name="Audoor S."/>
            <person name="Bilcke G."/>
        </authorList>
    </citation>
    <scope>NUCLEOTIDE SEQUENCE</scope>
</reference>
<dbReference type="PANTHER" id="PTHR10177">
    <property type="entry name" value="CYCLINS"/>
    <property type="match status" value="1"/>
</dbReference>
<gene>
    <name evidence="5" type="ORF">CYCCA115_LOCUS15156</name>
</gene>
<feature type="region of interest" description="Disordered" evidence="3">
    <location>
        <begin position="258"/>
        <end position="287"/>
    </location>
</feature>
<protein>
    <recommendedName>
        <fullName evidence="4">Cyclin-like domain-containing protein</fullName>
    </recommendedName>
</protein>
<name>A0AAD2JIW6_9STRA</name>
<dbReference type="Pfam" id="PF02984">
    <property type="entry name" value="Cyclin_C"/>
    <property type="match status" value="1"/>
</dbReference>
<sequence length="287" mass="32369">MVNEALEMDQVVSSIDAMLHREQSSYQVPDYLSYLPANEYGEYPVDRAAREAIGNWYLMIVERCDMSVDTAAIAVSILDRFASSPAAKEFLIHREKFQLASLAAIYTAIKIHEKEAISPAFVANLSGGMSTKKDVERMEMHLLQTITWLVNPPTAIWFARRFLQLLNIESKQIMRSIESQVIHSVLKYEFCTTRPSEIAAAAVVNALEVAFGRDAYVRRMERVLRSTITMCGGQMKRLRFELAHAIDCEIVSATIAQTNNNKGHSSPSNQSRSNDSYPHSPKTVMMR</sequence>
<dbReference type="FunFam" id="1.10.472.10:FF:000093">
    <property type="entry name" value="Predicted protein"/>
    <property type="match status" value="1"/>
</dbReference>
<comment type="caution">
    <text evidence="5">The sequence shown here is derived from an EMBL/GenBank/DDBJ whole genome shotgun (WGS) entry which is preliminary data.</text>
</comment>